<evidence type="ECO:0000256" key="10">
    <source>
        <dbReference type="ARBA" id="ARBA00049339"/>
    </source>
</evidence>
<evidence type="ECO:0000256" key="2">
    <source>
        <dbReference type="ARBA" id="ARBA00012837"/>
    </source>
</evidence>
<evidence type="ECO:0000256" key="9">
    <source>
        <dbReference type="ARBA" id="ARBA00039495"/>
    </source>
</evidence>
<dbReference type="AlphaFoldDB" id="A0AAV7XIL0"/>
<dbReference type="Pfam" id="PF05746">
    <property type="entry name" value="DALR_1"/>
    <property type="match status" value="1"/>
</dbReference>
<dbReference type="EC" id="6.1.1.19" evidence="2"/>
<evidence type="ECO:0000256" key="1">
    <source>
        <dbReference type="ARBA" id="ARBA00005594"/>
    </source>
</evidence>
<keyword evidence="7 12" id="KW-0030">Aminoacyl-tRNA synthetase</keyword>
<protein>
    <recommendedName>
        <fullName evidence="9">Probable arginine--tRNA ligase, mitochondrial</fullName>
        <ecNumber evidence="2">6.1.1.19</ecNumber>
    </recommendedName>
    <alternativeName>
        <fullName evidence="8">Arginyl-tRNA synthetase</fullName>
    </alternativeName>
</protein>
<dbReference type="SUPFAM" id="SSF47323">
    <property type="entry name" value="Anticodon-binding domain of a subclass of class I aminoacyl-tRNA synthetases"/>
    <property type="match status" value="1"/>
</dbReference>
<dbReference type="Pfam" id="PF00750">
    <property type="entry name" value="tRNA-synt_1d"/>
    <property type="match status" value="1"/>
</dbReference>
<evidence type="ECO:0000256" key="12">
    <source>
        <dbReference type="RuleBase" id="RU363038"/>
    </source>
</evidence>
<keyword evidence="6 12" id="KW-0648">Protein biosynthesis</keyword>
<dbReference type="InterPro" id="IPR008909">
    <property type="entry name" value="DALR_anticod-bd"/>
</dbReference>
<dbReference type="InterPro" id="IPR014729">
    <property type="entry name" value="Rossmann-like_a/b/a_fold"/>
</dbReference>
<evidence type="ECO:0000256" key="8">
    <source>
        <dbReference type="ARBA" id="ARBA00033033"/>
    </source>
</evidence>
<dbReference type="Proteomes" id="UP001075354">
    <property type="component" value="Chromosome 9"/>
</dbReference>
<gene>
    <name evidence="14" type="ORF">ONE63_010761</name>
</gene>
<dbReference type="SMART" id="SM00836">
    <property type="entry name" value="DALR_1"/>
    <property type="match status" value="1"/>
</dbReference>
<accession>A0AAV7XIL0</accession>
<dbReference type="NCBIfam" id="TIGR00456">
    <property type="entry name" value="argS"/>
    <property type="match status" value="1"/>
</dbReference>
<dbReference type="PANTHER" id="PTHR11956">
    <property type="entry name" value="ARGINYL-TRNA SYNTHETASE"/>
    <property type="match status" value="1"/>
</dbReference>
<evidence type="ECO:0000256" key="4">
    <source>
        <dbReference type="ARBA" id="ARBA00022741"/>
    </source>
</evidence>
<evidence type="ECO:0000256" key="3">
    <source>
        <dbReference type="ARBA" id="ARBA00022598"/>
    </source>
</evidence>
<dbReference type="PANTHER" id="PTHR11956:SF11">
    <property type="entry name" value="ARGININE--TRNA LIGASE, MITOCHONDRIAL-RELATED"/>
    <property type="match status" value="1"/>
</dbReference>
<dbReference type="InterPro" id="IPR001278">
    <property type="entry name" value="Arg-tRNA-ligase"/>
</dbReference>
<keyword evidence="4 12" id="KW-0547">Nucleotide-binding</keyword>
<dbReference type="GO" id="GO:0004814">
    <property type="term" value="F:arginine-tRNA ligase activity"/>
    <property type="evidence" value="ECO:0007669"/>
    <property type="project" value="UniProtKB-EC"/>
</dbReference>
<evidence type="ECO:0000313" key="14">
    <source>
        <dbReference type="EMBL" id="KAJ1524245.1"/>
    </source>
</evidence>
<dbReference type="Gene3D" id="3.40.50.620">
    <property type="entry name" value="HUPs"/>
    <property type="match status" value="1"/>
</dbReference>
<evidence type="ECO:0000256" key="5">
    <source>
        <dbReference type="ARBA" id="ARBA00022840"/>
    </source>
</evidence>
<keyword evidence="3 12" id="KW-0436">Ligase</keyword>
<dbReference type="FunFam" id="3.40.50.620:FF:000058">
    <property type="entry name" value="Mitochondrial arginyl-tRNA synthetase"/>
    <property type="match status" value="1"/>
</dbReference>
<dbReference type="Gene3D" id="1.10.730.10">
    <property type="entry name" value="Isoleucyl-tRNA Synthetase, Domain 1"/>
    <property type="match status" value="1"/>
</dbReference>
<comment type="caution">
    <text evidence="14">The sequence shown here is derived from an EMBL/GenBank/DDBJ whole genome shotgun (WGS) entry which is preliminary data.</text>
</comment>
<evidence type="ECO:0000313" key="15">
    <source>
        <dbReference type="Proteomes" id="UP001075354"/>
    </source>
</evidence>
<sequence>MARNLKNYVSRRVLDLLNHGSFSETEVLKLASKVEFRKSLDAEFGLWVPAECVAECAGLHKPVNCDVVKDQLTTDHIISSVSIVEQSGKPSVVINLNRGMFMKQILDSQVSAYDSHQKRVVVEFSSPNIAKPIHVGHLRSTIIGNFIANLHEWFGYDVKRLNYLGDWGPQFGLVKIGMKMLNPTQEELSSKPLYTLYQAYVTANAAVEKDPHVYEEAKKLFLNLERGALDDVSDWKLYKKYTVEELMKTYSRLGIKFDNYSWESDYNANSIGHILELLKSSGHLVHDEEGRSVVNVAGKAVPILKSDGTTLYLTRDIASAIDRKDKYKFDMMYYLADTSQHKHFKNLFSILSGLDFAWSENLRHIRFGRVRGMSTRRGEAILLNDILDEAYHLMIQQQKASPNTRVNLQEDLKTADVLGVSTIIVADLIHKRRKDYTFDWDSARSMTKNTGVRLQYTHCRLKSLQEKNNLPTTPECDPSSLTEPEALALLFEISRFDDVLNRSFNELEASKLSEYLFTLCDSINKAMLTLRVSGTGKVGEQRLLLFSKAAVVLHCGMRLMGLTPLDRM</sequence>
<dbReference type="PROSITE" id="PS00178">
    <property type="entry name" value="AA_TRNA_LIGASE_I"/>
    <property type="match status" value="1"/>
</dbReference>
<proteinExistence type="inferred from homology"/>
<dbReference type="SUPFAM" id="SSF52374">
    <property type="entry name" value="Nucleotidylyl transferase"/>
    <property type="match status" value="1"/>
</dbReference>
<keyword evidence="5 12" id="KW-0067">ATP-binding</keyword>
<comment type="catalytic activity">
    <reaction evidence="10">
        <text>tRNA(Arg) + L-arginine + ATP = L-arginyl-tRNA(Arg) + AMP + diphosphate</text>
        <dbReference type="Rhea" id="RHEA:20301"/>
        <dbReference type="Rhea" id="RHEA-COMP:9658"/>
        <dbReference type="Rhea" id="RHEA-COMP:9673"/>
        <dbReference type="ChEBI" id="CHEBI:30616"/>
        <dbReference type="ChEBI" id="CHEBI:32682"/>
        <dbReference type="ChEBI" id="CHEBI:33019"/>
        <dbReference type="ChEBI" id="CHEBI:78442"/>
        <dbReference type="ChEBI" id="CHEBI:78513"/>
        <dbReference type="ChEBI" id="CHEBI:456215"/>
        <dbReference type="EC" id="6.1.1.19"/>
    </reaction>
</comment>
<feature type="domain" description="DALR anticodon binding" evidence="13">
    <location>
        <begin position="454"/>
        <end position="568"/>
    </location>
</feature>
<name>A0AAV7XIL0_9NEOP</name>
<dbReference type="GO" id="GO:0006420">
    <property type="term" value="P:arginyl-tRNA aminoacylation"/>
    <property type="evidence" value="ECO:0007669"/>
    <property type="project" value="InterPro"/>
</dbReference>
<dbReference type="PRINTS" id="PR01038">
    <property type="entry name" value="TRNASYNTHARG"/>
</dbReference>
<reference evidence="14" key="1">
    <citation type="submission" date="2022-12" db="EMBL/GenBank/DDBJ databases">
        <title>Chromosome-level genome assembly of the bean flower thrips Megalurothrips usitatus.</title>
        <authorList>
            <person name="Ma L."/>
            <person name="Liu Q."/>
            <person name="Li H."/>
            <person name="Cai W."/>
        </authorList>
    </citation>
    <scope>NUCLEOTIDE SEQUENCE</scope>
    <source>
        <strain evidence="14">Cailab_2022a</strain>
    </source>
</reference>
<evidence type="ECO:0000256" key="7">
    <source>
        <dbReference type="ARBA" id="ARBA00023146"/>
    </source>
</evidence>
<dbReference type="FunFam" id="1.10.730.10:FF:000006">
    <property type="entry name" value="Arginyl-tRNA synthetase 2, mitochondrial"/>
    <property type="match status" value="1"/>
</dbReference>
<keyword evidence="15" id="KW-1185">Reference proteome</keyword>
<dbReference type="InterPro" id="IPR009080">
    <property type="entry name" value="tRNAsynth_Ia_anticodon-bd"/>
</dbReference>
<comment type="function">
    <text evidence="11">Catalyzes the attachment of arginine to tRNA(Arg) in a two-step reaction: arginine is first activated by ATP to form Arg-AMP and then transferred to the acceptor end of tRNA(Arg).</text>
</comment>
<dbReference type="EMBL" id="JAPTSV010000009">
    <property type="protein sequence ID" value="KAJ1524245.1"/>
    <property type="molecule type" value="Genomic_DNA"/>
</dbReference>
<dbReference type="GO" id="GO:0005524">
    <property type="term" value="F:ATP binding"/>
    <property type="evidence" value="ECO:0007669"/>
    <property type="project" value="UniProtKB-KW"/>
</dbReference>
<dbReference type="InterPro" id="IPR001412">
    <property type="entry name" value="aa-tRNA-synth_I_CS"/>
</dbReference>
<comment type="similarity">
    <text evidence="1 12">Belongs to the class-I aminoacyl-tRNA synthetase family.</text>
</comment>
<organism evidence="14 15">
    <name type="scientific">Megalurothrips usitatus</name>
    <name type="common">bean blossom thrips</name>
    <dbReference type="NCBI Taxonomy" id="439358"/>
    <lineage>
        <taxon>Eukaryota</taxon>
        <taxon>Metazoa</taxon>
        <taxon>Ecdysozoa</taxon>
        <taxon>Arthropoda</taxon>
        <taxon>Hexapoda</taxon>
        <taxon>Insecta</taxon>
        <taxon>Pterygota</taxon>
        <taxon>Neoptera</taxon>
        <taxon>Paraneoptera</taxon>
        <taxon>Thysanoptera</taxon>
        <taxon>Terebrantia</taxon>
        <taxon>Thripoidea</taxon>
        <taxon>Thripidae</taxon>
        <taxon>Megalurothrips</taxon>
    </lineage>
</organism>
<evidence type="ECO:0000256" key="6">
    <source>
        <dbReference type="ARBA" id="ARBA00022917"/>
    </source>
</evidence>
<evidence type="ECO:0000259" key="13">
    <source>
        <dbReference type="SMART" id="SM00836"/>
    </source>
</evidence>
<dbReference type="GO" id="GO:0005739">
    <property type="term" value="C:mitochondrion"/>
    <property type="evidence" value="ECO:0007669"/>
    <property type="project" value="TreeGrafter"/>
</dbReference>
<dbReference type="GO" id="GO:0032543">
    <property type="term" value="P:mitochondrial translation"/>
    <property type="evidence" value="ECO:0007669"/>
    <property type="project" value="TreeGrafter"/>
</dbReference>
<evidence type="ECO:0000256" key="11">
    <source>
        <dbReference type="ARBA" id="ARBA00049595"/>
    </source>
</evidence>
<dbReference type="InterPro" id="IPR035684">
    <property type="entry name" value="ArgRS_core"/>
</dbReference>